<dbReference type="KEGG" id="mey:TM49_12940"/>
<dbReference type="PATRIC" id="fig|1486262.3.peg.2675"/>
<reference evidence="2 3" key="1">
    <citation type="journal article" date="2015" name="Genome Announc.">
        <title>Complete genome sequence of Martelella endophytica YC6887, which has antifungal activity associated with a halophyte.</title>
        <authorList>
            <person name="Khan A."/>
            <person name="Khan H."/>
            <person name="Chung E.J."/>
            <person name="Hossain M.T."/>
            <person name="Chung Y.R."/>
        </authorList>
    </citation>
    <scope>NUCLEOTIDE SEQUENCE [LARGE SCALE GENOMIC DNA]</scope>
    <source>
        <strain evidence="2">YC6887</strain>
    </source>
</reference>
<protein>
    <recommendedName>
        <fullName evidence="1">Thiol:disulfide interchange protein DsbD N-terminal domain-containing protein</fullName>
    </recommendedName>
</protein>
<keyword evidence="3" id="KW-1185">Reference proteome</keyword>
<dbReference type="EMBL" id="CP010803">
    <property type="protein sequence ID" value="AJY48192.1"/>
    <property type="molecule type" value="Genomic_DNA"/>
</dbReference>
<dbReference type="Pfam" id="PF11412">
    <property type="entry name" value="DsbD_N"/>
    <property type="match status" value="1"/>
</dbReference>
<evidence type="ECO:0000313" key="2">
    <source>
        <dbReference type="EMBL" id="AJY48192.1"/>
    </source>
</evidence>
<dbReference type="Proteomes" id="UP000032611">
    <property type="component" value="Chromosome"/>
</dbReference>
<evidence type="ECO:0000313" key="3">
    <source>
        <dbReference type="Proteomes" id="UP000032611"/>
    </source>
</evidence>
<dbReference type="STRING" id="1486262.TM49_12940"/>
<dbReference type="InterPro" id="IPR028250">
    <property type="entry name" value="DsbDN"/>
</dbReference>
<feature type="domain" description="Thiol:disulfide interchange protein DsbD N-terminal" evidence="1">
    <location>
        <begin position="32"/>
        <end position="135"/>
    </location>
</feature>
<proteinExistence type="predicted"/>
<dbReference type="HOGENOM" id="CLU_047910_1_0_5"/>
<evidence type="ECO:0000259" key="1">
    <source>
        <dbReference type="Pfam" id="PF11412"/>
    </source>
</evidence>
<gene>
    <name evidence="2" type="ORF">TM49_12940</name>
</gene>
<accession>A0A0D5LWM1</accession>
<sequence>MALTALPAHAEPTRWAEDPGGRMRVIVTPPEADGTIRAALQVEPEDGFITYWREPGESGIPPQITISGSDDVALETIAYPVPKRIDIAGNTDMAYDGPVTFPLTLSSKPGTLPSLEISAFIGLCKDICIPFQATFDIPADPAAWATGPIDAAILAAARSTLPEEPTADFRIDAARRTSHALDLGLTMPGGTESHPEITLANSEGYIVEAPKGHWKDDAYRLTIPLSSLPEGQDAAEGDWLLLAKSGGRTLETPLVFDQGQP</sequence>
<organism evidence="2 3">
    <name type="scientific">Martelella endophytica</name>
    <dbReference type="NCBI Taxonomy" id="1486262"/>
    <lineage>
        <taxon>Bacteria</taxon>
        <taxon>Pseudomonadati</taxon>
        <taxon>Pseudomonadota</taxon>
        <taxon>Alphaproteobacteria</taxon>
        <taxon>Hyphomicrobiales</taxon>
        <taxon>Aurantimonadaceae</taxon>
        <taxon>Martelella</taxon>
    </lineage>
</organism>
<dbReference type="AlphaFoldDB" id="A0A0D5LWM1"/>
<name>A0A0D5LWM1_MAREN</name>